<dbReference type="EMBL" id="AZBU02000002">
    <property type="protein sequence ID" value="TKR92777.1"/>
    <property type="molecule type" value="Genomic_DNA"/>
</dbReference>
<evidence type="ECO:0000313" key="2">
    <source>
        <dbReference type="Proteomes" id="UP000298663"/>
    </source>
</evidence>
<evidence type="ECO:0000313" key="1">
    <source>
        <dbReference type="EMBL" id="TKR92777.1"/>
    </source>
</evidence>
<gene>
    <name evidence="1" type="ORF">L596_007357</name>
</gene>
<comment type="caution">
    <text evidence="1">The sequence shown here is derived from an EMBL/GenBank/DDBJ whole genome shotgun (WGS) entry which is preliminary data.</text>
</comment>
<protein>
    <submittedName>
        <fullName evidence="1">Uncharacterized protein</fullName>
    </submittedName>
</protein>
<reference evidence="1 2" key="1">
    <citation type="journal article" date="2015" name="Genome Biol.">
        <title>Comparative genomics of Steinernema reveals deeply conserved gene regulatory networks.</title>
        <authorList>
            <person name="Dillman A.R."/>
            <person name="Macchietto M."/>
            <person name="Porter C.F."/>
            <person name="Rogers A."/>
            <person name="Williams B."/>
            <person name="Antoshechkin I."/>
            <person name="Lee M.M."/>
            <person name="Goodwin Z."/>
            <person name="Lu X."/>
            <person name="Lewis E.E."/>
            <person name="Goodrich-Blair H."/>
            <person name="Stock S.P."/>
            <person name="Adams B.J."/>
            <person name="Sternberg P.W."/>
            <person name="Mortazavi A."/>
        </authorList>
    </citation>
    <scope>NUCLEOTIDE SEQUENCE [LARGE SCALE GENOMIC DNA]</scope>
    <source>
        <strain evidence="1 2">ALL</strain>
    </source>
</reference>
<keyword evidence="2" id="KW-1185">Reference proteome</keyword>
<dbReference type="AlphaFoldDB" id="A0A4U5P910"/>
<proteinExistence type="predicted"/>
<organism evidence="1 2">
    <name type="scientific">Steinernema carpocapsae</name>
    <name type="common">Entomopathogenic nematode</name>
    <dbReference type="NCBI Taxonomy" id="34508"/>
    <lineage>
        <taxon>Eukaryota</taxon>
        <taxon>Metazoa</taxon>
        <taxon>Ecdysozoa</taxon>
        <taxon>Nematoda</taxon>
        <taxon>Chromadorea</taxon>
        <taxon>Rhabditida</taxon>
        <taxon>Tylenchina</taxon>
        <taxon>Panagrolaimomorpha</taxon>
        <taxon>Strongyloidoidea</taxon>
        <taxon>Steinernematidae</taxon>
        <taxon>Steinernema</taxon>
    </lineage>
</organism>
<dbReference type="Proteomes" id="UP000298663">
    <property type="component" value="Unassembled WGS sequence"/>
</dbReference>
<accession>A0A4U5P910</accession>
<name>A0A4U5P910_STECR</name>
<reference evidence="1 2" key="2">
    <citation type="journal article" date="2019" name="G3 (Bethesda)">
        <title>Hybrid Assembly of the Genome of the Entomopathogenic Nematode Steinernema carpocapsae Identifies the X-Chromosome.</title>
        <authorList>
            <person name="Serra L."/>
            <person name="Macchietto M."/>
            <person name="Macias-Munoz A."/>
            <person name="McGill C.J."/>
            <person name="Rodriguez I.M."/>
            <person name="Rodriguez B."/>
            <person name="Murad R."/>
            <person name="Mortazavi A."/>
        </authorList>
    </citation>
    <scope>NUCLEOTIDE SEQUENCE [LARGE SCALE GENOMIC DNA]</scope>
    <source>
        <strain evidence="1 2">ALL</strain>
    </source>
</reference>
<sequence>MATVSRDFLHCFYTYNKLFCKCVCPRGDSSSPNRVFVQNTRTLAACALLPQTGEPPASTTSLPPQTGYPLLRLLACRRLASSDLVRSFTSAIPICGCTCGLLSLQMYFRCPATLETRPSSLRPSHSLIGLSIRLGRRPIQRIGGV</sequence>